<keyword evidence="5" id="KW-0274">FAD</keyword>
<evidence type="ECO:0000256" key="3">
    <source>
        <dbReference type="PIRSR" id="PIRSR622684-1"/>
    </source>
</evidence>
<dbReference type="Gene3D" id="3.50.50.60">
    <property type="entry name" value="FAD/NAD(P)-binding domain"/>
    <property type="match status" value="2"/>
</dbReference>
<dbReference type="InterPro" id="IPR022682">
    <property type="entry name" value="Calpain_domain_III"/>
</dbReference>
<reference evidence="8" key="2">
    <citation type="submission" date="2020-05" db="UniProtKB">
        <authorList>
            <consortium name="EnsemblMetazoa"/>
        </authorList>
    </citation>
    <scope>IDENTIFICATION</scope>
</reference>
<dbReference type="InterPro" id="IPR012132">
    <property type="entry name" value="GMC_OxRdtase"/>
</dbReference>
<evidence type="ECO:0000259" key="6">
    <source>
        <dbReference type="PROSITE" id="PS50203"/>
    </source>
</evidence>
<dbReference type="InterPro" id="IPR001300">
    <property type="entry name" value="Peptidase_C2_calpain_cat"/>
</dbReference>
<dbReference type="SMART" id="SM00230">
    <property type="entry name" value="CysPc"/>
    <property type="match status" value="1"/>
</dbReference>
<dbReference type="PRINTS" id="PR00704">
    <property type="entry name" value="CALPAIN"/>
</dbReference>
<reference evidence="7 9" key="1">
    <citation type="journal article" date="2014" name="BMC Genomics">
        <title>Genome sequence of Anopheles sinensis provides insight into genetics basis of mosquito competence for malaria parasites.</title>
        <authorList>
            <person name="Zhou D."/>
            <person name="Zhang D."/>
            <person name="Ding G."/>
            <person name="Shi L."/>
            <person name="Hou Q."/>
            <person name="Ye Y."/>
            <person name="Xu Y."/>
            <person name="Zhou H."/>
            <person name="Xiong C."/>
            <person name="Li S."/>
            <person name="Yu J."/>
            <person name="Hong S."/>
            <person name="Yu X."/>
            <person name="Zou P."/>
            <person name="Chen C."/>
            <person name="Chang X."/>
            <person name="Wang W."/>
            <person name="Lv Y."/>
            <person name="Sun Y."/>
            <person name="Ma L."/>
            <person name="Shen B."/>
            <person name="Zhu C."/>
        </authorList>
    </citation>
    <scope>NUCLEOTIDE SEQUENCE [LARGE SCALE GENOMIC DNA]</scope>
</reference>
<dbReference type="OrthoDB" id="269227at2759"/>
<protein>
    <submittedName>
        <fullName evidence="8">Calpain catalytic domain-containing protein</fullName>
    </submittedName>
</protein>
<feature type="active site" evidence="3">
    <location>
        <position position="116"/>
    </location>
</feature>
<dbReference type="Gene3D" id="2.60.120.380">
    <property type="match status" value="1"/>
</dbReference>
<organism evidence="7">
    <name type="scientific">Anopheles sinensis</name>
    <name type="common">Mosquito</name>
    <dbReference type="NCBI Taxonomy" id="74873"/>
    <lineage>
        <taxon>Eukaryota</taxon>
        <taxon>Metazoa</taxon>
        <taxon>Ecdysozoa</taxon>
        <taxon>Arthropoda</taxon>
        <taxon>Hexapoda</taxon>
        <taxon>Insecta</taxon>
        <taxon>Pterygota</taxon>
        <taxon>Neoptera</taxon>
        <taxon>Endopterygota</taxon>
        <taxon>Diptera</taxon>
        <taxon>Nematocera</taxon>
        <taxon>Culicoidea</taxon>
        <taxon>Culicidae</taxon>
        <taxon>Anophelinae</taxon>
        <taxon>Anopheles</taxon>
    </lineage>
</organism>
<dbReference type="PROSITE" id="PS50203">
    <property type="entry name" value="CALPAIN_CAT"/>
    <property type="match status" value="1"/>
</dbReference>
<evidence type="ECO:0000256" key="4">
    <source>
        <dbReference type="PROSITE-ProRule" id="PRU00239"/>
    </source>
</evidence>
<dbReference type="InterPro" id="IPR000172">
    <property type="entry name" value="GMC_OxRdtase_N"/>
</dbReference>
<dbReference type="Gene3D" id="3.30.560.10">
    <property type="entry name" value="Glucose Oxidase, domain 3"/>
    <property type="match status" value="2"/>
</dbReference>
<dbReference type="Pfam" id="PF05199">
    <property type="entry name" value="GMC_oxred_C"/>
    <property type="match status" value="2"/>
</dbReference>
<dbReference type="VEuPathDB" id="VectorBase:ASIS003284"/>
<dbReference type="SUPFAM" id="SSF54001">
    <property type="entry name" value="Cysteine proteinases"/>
    <property type="match status" value="1"/>
</dbReference>
<comment type="caution">
    <text evidence="4">Lacks conserved residue(s) required for the propagation of feature annotation.</text>
</comment>
<dbReference type="STRING" id="74873.A0A084WHZ5"/>
<dbReference type="PANTHER" id="PTHR11552:SF208">
    <property type="entry name" value="RE36204P-RELATED"/>
    <property type="match status" value="1"/>
</dbReference>
<dbReference type="InterPro" id="IPR007867">
    <property type="entry name" value="GMC_OxRtase_C"/>
</dbReference>
<dbReference type="InterPro" id="IPR038765">
    <property type="entry name" value="Papain-like_cys_pep_sf"/>
</dbReference>
<dbReference type="EnsemblMetazoa" id="ASIC017861-RA">
    <property type="protein sequence ID" value="ASIC017861-PA"/>
    <property type="gene ID" value="ASIC017861"/>
</dbReference>
<dbReference type="OMA" id="MPFNTID"/>
<dbReference type="GO" id="GO:0006508">
    <property type="term" value="P:proteolysis"/>
    <property type="evidence" value="ECO:0007669"/>
    <property type="project" value="InterPro"/>
</dbReference>
<comment type="similarity">
    <text evidence="1">Belongs to the peptidase C2 family.</text>
</comment>
<evidence type="ECO:0000256" key="2">
    <source>
        <dbReference type="ARBA" id="ARBA00010790"/>
    </source>
</evidence>
<dbReference type="PROSITE" id="PS00623">
    <property type="entry name" value="GMC_OXRED_1"/>
    <property type="match status" value="2"/>
</dbReference>
<dbReference type="InterPro" id="IPR036188">
    <property type="entry name" value="FAD/NAD-bd_sf"/>
</dbReference>
<dbReference type="GO" id="GO:0016614">
    <property type="term" value="F:oxidoreductase activity, acting on CH-OH group of donors"/>
    <property type="evidence" value="ECO:0007669"/>
    <property type="project" value="InterPro"/>
</dbReference>
<sequence>MEKFRFWQWGKWIEVRVDDRLPTRGDRPAHMHCAQPDIFWAALLEKAYAKLYGGYTFLKYGTVGRALQDLTGAVVQSVPPSGPLLGGAVPRSTLLIAISGVEKETKRRRSGLLTEHPYCVTGLARVRANSTDSATHGSGSSSGDTSLIRLRSPWIGGEWGGVWCGAWSERSWEWNALNERDRELLSSRSSNDCEFWMSVNEFLTRFVVIWLAHIGPDDWALEPGLHTRAPWRAALAVRQWRAGFNAGGPHKFIETTATNPQFRIRVPPGHPSKAHVVVAVAQKYECYRSRNYEEEEIGFTIYEVPPGMQRVTPQYVSEQMPLDFAPLSNLREIATFFALPAGDFVVMPHAAQHREGRFLLRIFADQHTDVWEVNEENLVIHNIAAEFCDERTIDARILYKLRARYPHEIDAPQLQAILKAHGGNNRGFRGLGGINCGPSLELCRGMLALRDPALGGRLSIEHVPALIGLMRFWKAAFRRCGPSSSGTATLSRGIWASKVSSYCLRGLLWAGGATASNKVLEALVSRFTRNRQITLEGYLLSMARLHLAHVFIVCLLALPSVTISFVHKKSTGNQSNLTVGNFVDFTRWLGIDYGEPKLRKRYDYVIVGAGPAGSVLATRLSEDPNISVLLLEAGRAEMPLVTTIPLSAPNLQATDYNFAYETETQTRACLGLWDRKCSWPHGRGVGGSSIINYMIYTRGNRRDYDAWAAAGNPGWSWEEMLPYHIRSERANLRDFGSNGFHGRQGPLSVEDCPFRSQIATAFVESAQQAGFRYLDYNAGDQIGVSFLQANTLQGRRVTSGNAYLFPVRNRPNLHILTRAWVTRVLISQATKEATGVTFVRNGKTHTVKARKEVILSAGAFESAKLLMLSGVGPADHLRSFGIPVVQDLPVGEQLYEHPGVFGPVFLVRQPIDGYTNLDENLTLGNILQYLKGRGVFTTNSVESLMYVKSPVAASPDPGLPDVEIMQAFTSIAFDTGYGTARSFRLTNATYDGYFRPIENVRSFQYLPMLLKPYTRGTLRLKSTNPFHHPVFHYQYFEDDRDLEALVYGIEEAIRVTSQAPFRKLGVELYRKHLPGCEQHPFGTHRYWRCHVMTLTATFHHQVATCKMGPPTDPEAIVDHQLRVYGVGRLRVADIGVVPFPPTAHTAAIAFAIGEKAADLVRDAAAREHFSSRSKEQRVIAEPTADKSFRCVAFLSFGNISSIVYDAKEINYGTHPIRDAYDFIIVGAGPAGCVLANRLSENPSVSVLLLEIGRGERPLITDSPLVGPILASTDYNFGYTTEKQRHGCLGLRGGRCSWAHGRGVGGSSIINNVIFTRGNRRDYDSWAKAGNEGWSWDDVLPLYKRIETANIRDFGDNGFHGTSGRLSVEDCPFRSDIARAFVESAEEAGYRYLDYNAGDNLGVSFLQAHTRNGRRATGGNSYLRDVVDRENLHVLTRAWVTKVLIDPDTKTATGVRLLHNRQYYEVEASMEVILAAGAFESPKLLMLSGVGPAKHLKKHGIKVLQDLPVGRKVYEHGGVFGPVFIVRESTDNLVSFDQLANIGEVLRFRNGSGPLTSNSVESLLYVKSPFAEDPDPDYPDVEVMQAFTSFSFDTSPGTKNAYFLTDRMYDEYFRPLANKRNFMFLPMLLKPRAVGRVELKSSNPFHHPSFRYQYFEDERDVDALVYAIKEVIRISTKAPLRRMAVELYSRKVPGCQYMPFNTIDYWRCHVRTLTATFQHQVATCKMGPPEDPEAVVDSRLRVYGVKRLRVADVGIIPEAPTGHTSAHSFLIGEKASDLIKQDHRLR</sequence>
<dbReference type="GO" id="GO:0050660">
    <property type="term" value="F:flavin adenine dinucleotide binding"/>
    <property type="evidence" value="ECO:0007669"/>
    <property type="project" value="InterPro"/>
</dbReference>
<dbReference type="InterPro" id="IPR022683">
    <property type="entry name" value="Calpain_III"/>
</dbReference>
<comment type="similarity">
    <text evidence="2 5">Belongs to the GMC oxidoreductase family.</text>
</comment>
<evidence type="ECO:0000313" key="7">
    <source>
        <dbReference type="EMBL" id="KFB49839.1"/>
    </source>
</evidence>
<dbReference type="VEuPathDB" id="VectorBase:ASIS002244"/>
<keyword evidence="5" id="KW-0285">Flavoprotein</keyword>
<dbReference type="SUPFAM" id="SSF49758">
    <property type="entry name" value="Calpain large subunit, middle domain (domain III)"/>
    <property type="match status" value="1"/>
</dbReference>
<dbReference type="Proteomes" id="UP000030765">
    <property type="component" value="Unassembled WGS sequence"/>
</dbReference>
<dbReference type="VEuPathDB" id="VectorBase:ASIC017861"/>
<dbReference type="Pfam" id="PF01067">
    <property type="entry name" value="Calpain_III"/>
    <property type="match status" value="1"/>
</dbReference>
<evidence type="ECO:0000313" key="9">
    <source>
        <dbReference type="Proteomes" id="UP000030765"/>
    </source>
</evidence>
<dbReference type="SUPFAM" id="SSF51905">
    <property type="entry name" value="FAD/NAD(P)-binding domain"/>
    <property type="match status" value="2"/>
</dbReference>
<gene>
    <name evidence="7" type="ORF">ZHAS_00017861</name>
</gene>
<dbReference type="Pfam" id="PF00732">
    <property type="entry name" value="GMC_oxred_N"/>
    <property type="match status" value="2"/>
</dbReference>
<dbReference type="Gene3D" id="3.90.70.10">
    <property type="entry name" value="Cysteine proteinases"/>
    <property type="match status" value="1"/>
</dbReference>
<dbReference type="PROSITE" id="PS00624">
    <property type="entry name" value="GMC_OXRED_2"/>
    <property type="match status" value="1"/>
</dbReference>
<proteinExistence type="inferred from homology"/>
<evidence type="ECO:0000313" key="8">
    <source>
        <dbReference type="EnsemblMetazoa" id="ASIC017861-PA"/>
    </source>
</evidence>
<dbReference type="SMART" id="SM00720">
    <property type="entry name" value="calpain_III"/>
    <property type="match status" value="1"/>
</dbReference>
<keyword evidence="9" id="KW-1185">Reference proteome</keyword>
<name>A0A084WHZ5_ANOSI</name>
<dbReference type="SUPFAM" id="SSF54373">
    <property type="entry name" value="FAD-linked reductases, C-terminal domain"/>
    <property type="match status" value="2"/>
</dbReference>
<dbReference type="PANTHER" id="PTHR11552">
    <property type="entry name" value="GLUCOSE-METHANOL-CHOLINE GMC OXIDOREDUCTASE"/>
    <property type="match status" value="1"/>
</dbReference>
<accession>A0A084WHZ5</accession>
<dbReference type="EMBL" id="ATLV01023900">
    <property type="status" value="NOT_ANNOTATED_CDS"/>
    <property type="molecule type" value="Genomic_DNA"/>
</dbReference>
<dbReference type="Pfam" id="PF00648">
    <property type="entry name" value="Peptidase_C2"/>
    <property type="match status" value="1"/>
</dbReference>
<dbReference type="EMBL" id="KE525347">
    <property type="protein sequence ID" value="KFB49839.1"/>
    <property type="molecule type" value="Genomic_DNA"/>
</dbReference>
<dbReference type="InterPro" id="IPR022684">
    <property type="entry name" value="Calpain_cysteine_protease"/>
</dbReference>
<dbReference type="Gene3D" id="1.10.238.10">
    <property type="entry name" value="EF-hand"/>
    <property type="match status" value="1"/>
</dbReference>
<evidence type="ECO:0000256" key="5">
    <source>
        <dbReference type="RuleBase" id="RU003968"/>
    </source>
</evidence>
<evidence type="ECO:0000256" key="1">
    <source>
        <dbReference type="ARBA" id="ARBA00007623"/>
    </source>
</evidence>
<dbReference type="GO" id="GO:0004198">
    <property type="term" value="F:calcium-dependent cysteine-type endopeptidase activity"/>
    <property type="evidence" value="ECO:0007669"/>
    <property type="project" value="InterPro"/>
</dbReference>
<feature type="domain" description="Calpain catalytic" evidence="6">
    <location>
        <begin position="1"/>
        <end position="215"/>
    </location>
</feature>
<dbReference type="InterPro" id="IPR036213">
    <property type="entry name" value="Calpain_III_sf"/>
</dbReference>